<accession>A0A3R6YNR4</accession>
<reference evidence="2 3" key="1">
    <citation type="submission" date="2018-07" db="EMBL/GenBank/DDBJ databases">
        <title>Genome sequences of six Lactobacillus spp. isolated from bumble bee guts.</title>
        <authorList>
            <person name="Motta E.V.S."/>
            <person name="Moran N.A."/>
        </authorList>
    </citation>
    <scope>NUCLEOTIDE SEQUENCE [LARGE SCALE GENOMIC DNA]</scope>
    <source>
        <strain evidence="2 3">LV-8.1</strain>
    </source>
</reference>
<evidence type="ECO:0000256" key="1">
    <source>
        <dbReference type="SAM" id="Phobius"/>
    </source>
</evidence>
<keyword evidence="1" id="KW-1133">Transmembrane helix</keyword>
<keyword evidence="1" id="KW-0472">Membrane</keyword>
<dbReference type="AlphaFoldDB" id="A0A3R6YNR4"/>
<protein>
    <submittedName>
        <fullName evidence="2">Uncharacterized protein</fullName>
    </submittedName>
</protein>
<comment type="caution">
    <text evidence="2">The sequence shown here is derived from an EMBL/GenBank/DDBJ whole genome shotgun (WGS) entry which is preliminary data.</text>
</comment>
<organism evidence="2 3">
    <name type="scientific">Bombilactobacillus bombi</name>
    <dbReference type="NCBI Taxonomy" id="1303590"/>
    <lineage>
        <taxon>Bacteria</taxon>
        <taxon>Bacillati</taxon>
        <taxon>Bacillota</taxon>
        <taxon>Bacilli</taxon>
        <taxon>Lactobacillales</taxon>
        <taxon>Lactobacillaceae</taxon>
        <taxon>Bombilactobacillus</taxon>
    </lineage>
</organism>
<feature type="transmembrane region" description="Helical" evidence="1">
    <location>
        <begin position="32"/>
        <end position="56"/>
    </location>
</feature>
<keyword evidence="1" id="KW-0812">Transmembrane</keyword>
<feature type="transmembrane region" description="Helical" evidence="1">
    <location>
        <begin position="7"/>
        <end position="26"/>
    </location>
</feature>
<sequence>MDESLDILISYMLSLAVMGYVVLVWVSIDHKIWKWILISLGVVIYLILLMILSAIITKSC</sequence>
<name>A0A3R6YNR4_9LACO</name>
<dbReference type="Proteomes" id="UP000284822">
    <property type="component" value="Unassembled WGS sequence"/>
</dbReference>
<dbReference type="EMBL" id="QOCS01000021">
    <property type="protein sequence ID" value="RHW45292.1"/>
    <property type="molecule type" value="Genomic_DNA"/>
</dbReference>
<proteinExistence type="predicted"/>
<evidence type="ECO:0000313" key="3">
    <source>
        <dbReference type="Proteomes" id="UP000284822"/>
    </source>
</evidence>
<gene>
    <name evidence="2" type="ORF">DS832_07925</name>
</gene>
<evidence type="ECO:0000313" key="2">
    <source>
        <dbReference type="EMBL" id="RHW45292.1"/>
    </source>
</evidence>